<proteinExistence type="predicted"/>
<evidence type="ECO:0000313" key="1">
    <source>
        <dbReference type="EMBL" id="TBO56681.1"/>
    </source>
</evidence>
<keyword evidence="2" id="KW-1185">Reference proteome</keyword>
<dbReference type="OrthoDB" id="4558509at2"/>
<accession>A0A4V2JI08</accession>
<gene>
    <name evidence="1" type="ORF">EYS09_26650</name>
</gene>
<protein>
    <submittedName>
        <fullName evidence="1">Uncharacterized protein</fullName>
    </submittedName>
</protein>
<name>A0A4V2JI08_STRKA</name>
<evidence type="ECO:0000313" key="2">
    <source>
        <dbReference type="Proteomes" id="UP000292452"/>
    </source>
</evidence>
<comment type="caution">
    <text evidence="1">The sequence shown here is derived from an EMBL/GenBank/DDBJ whole genome shotgun (WGS) entry which is preliminary data.</text>
</comment>
<dbReference type="Proteomes" id="UP000292452">
    <property type="component" value="Unassembled WGS sequence"/>
</dbReference>
<organism evidence="1 2">
    <name type="scientific">Streptomyces kasugaensis</name>
    <dbReference type="NCBI Taxonomy" id="1946"/>
    <lineage>
        <taxon>Bacteria</taxon>
        <taxon>Bacillati</taxon>
        <taxon>Actinomycetota</taxon>
        <taxon>Actinomycetes</taxon>
        <taxon>Kitasatosporales</taxon>
        <taxon>Streptomycetaceae</taxon>
        <taxon>Streptomyces</taxon>
    </lineage>
</organism>
<dbReference type="AlphaFoldDB" id="A0A4V2JI08"/>
<reference evidence="1 2" key="1">
    <citation type="submission" date="2019-02" db="EMBL/GenBank/DDBJ databases">
        <title>Draft Genome Sequence of Streptomyces sp. AM-2504, identified by 16S rRNA comparative analysis as a Streptomyces Kasugaensis strain.</title>
        <authorList>
            <person name="Napolioni V."/>
            <person name="Giuliodori A.M."/>
            <person name="Spurio R."/>
            <person name="Fabbretti A."/>
        </authorList>
    </citation>
    <scope>NUCLEOTIDE SEQUENCE [LARGE SCALE GENOMIC DNA]</scope>
    <source>
        <strain evidence="1 2">AM-2504</strain>
    </source>
</reference>
<sequence>MGLGIHIKGLTFEEVDSFTDDANDSFRRMCHNAPWESLRSGVSQFGYTVFNTTQLHRLIEELESLPESEITPIVRKVIDAAQQTIRRSGYLHFIGD</sequence>
<dbReference type="EMBL" id="SIXH01000307">
    <property type="protein sequence ID" value="TBO56681.1"/>
    <property type="molecule type" value="Genomic_DNA"/>
</dbReference>